<keyword evidence="4" id="KW-0482">Metalloprotease</keyword>
<dbReference type="InterPro" id="IPR000626">
    <property type="entry name" value="Ubiquitin-like_dom"/>
</dbReference>
<feature type="domain" description="Ubiquitin-like" evidence="2">
    <location>
        <begin position="18"/>
        <end position="64"/>
    </location>
</feature>
<feature type="region of interest" description="Disordered" evidence="1">
    <location>
        <begin position="988"/>
        <end position="1011"/>
    </location>
</feature>
<feature type="domain" description="WLM" evidence="3">
    <location>
        <begin position="129"/>
        <end position="319"/>
    </location>
</feature>
<dbReference type="CDD" id="cd17039">
    <property type="entry name" value="Ubl_ubiquitin_like"/>
    <property type="match status" value="1"/>
</dbReference>
<dbReference type="eggNOG" id="KOG4842">
    <property type="taxonomic scope" value="Eukaryota"/>
</dbReference>
<dbReference type="GO" id="GO:0006508">
    <property type="term" value="P:proteolysis"/>
    <property type="evidence" value="ECO:0007669"/>
    <property type="project" value="UniProtKB-KW"/>
</dbReference>
<evidence type="ECO:0000259" key="2">
    <source>
        <dbReference type="PROSITE" id="PS50053"/>
    </source>
</evidence>
<dbReference type="InterPro" id="IPR013536">
    <property type="entry name" value="WLM_dom"/>
</dbReference>
<feature type="region of interest" description="Disordered" evidence="1">
    <location>
        <begin position="905"/>
        <end position="928"/>
    </location>
</feature>
<evidence type="ECO:0000313" key="5">
    <source>
        <dbReference type="Proteomes" id="UP000001471"/>
    </source>
</evidence>
<dbReference type="STRING" id="426418.B2W0H6"/>
<protein>
    <submittedName>
        <fullName evidence="4">Ubiquitin/metalloprotease fusion protein</fullName>
    </submittedName>
</protein>
<dbReference type="AlphaFoldDB" id="B2W0H6"/>
<dbReference type="PANTHER" id="PTHR47795">
    <property type="entry name" value="UBIQUITIN AND WLM DOMAIN-CONTAINING METALLOPROTEASE SPCC1442.07C"/>
    <property type="match status" value="1"/>
</dbReference>
<feature type="region of interest" description="Disordered" evidence="1">
    <location>
        <begin position="671"/>
        <end position="892"/>
    </location>
</feature>
<evidence type="ECO:0000259" key="3">
    <source>
        <dbReference type="PROSITE" id="PS51397"/>
    </source>
</evidence>
<accession>B2W0H6</accession>
<feature type="compositionally biased region" description="Polar residues" evidence="1">
    <location>
        <begin position="914"/>
        <end position="923"/>
    </location>
</feature>
<organism evidence="4 5">
    <name type="scientific">Pyrenophora tritici-repentis (strain Pt-1C-BFP)</name>
    <name type="common">Wheat tan spot fungus</name>
    <name type="synonym">Drechslera tritici-repentis</name>
    <dbReference type="NCBI Taxonomy" id="426418"/>
    <lineage>
        <taxon>Eukaryota</taxon>
        <taxon>Fungi</taxon>
        <taxon>Dikarya</taxon>
        <taxon>Ascomycota</taxon>
        <taxon>Pezizomycotina</taxon>
        <taxon>Dothideomycetes</taxon>
        <taxon>Pleosporomycetidae</taxon>
        <taxon>Pleosporales</taxon>
        <taxon>Pleosporineae</taxon>
        <taxon>Pleosporaceae</taxon>
        <taxon>Pyrenophora</taxon>
    </lineage>
</organism>
<dbReference type="Proteomes" id="UP000001471">
    <property type="component" value="Unassembled WGS sequence"/>
</dbReference>
<sequence length="1011" mass="112242">MAEADASSALNASSGDSIEITFTHHSKPIAMSFPQDATIADLSERVSTTLSIPPSHQKFLIAGKLGLQKPPFKDPTLALTSFATKKITLMGSTQEAVASLNSSIAAATTPRRPGPIKPATPARSRDSKRLQEEAQYTFHTLRPLPYLPHPERSLAFLERLRSDAGIKAAMRTHKFSVPLLTEMDPAMHTTQDSRTLGLNRNKGEVIELRLRTDAYDGYRDYKTIRKTLCHELAHCVWGPHDRNFWDLCGKIEKEVLRDDWRGGGRRVGEEEVYDPGEDGDVCDHGGWTGGEFTLGSAAVGGGNGNTPHIASRQPANQLFHPEHNNSFSLPLAGISTLLPPSHSTRHRPDIDCCTIAHIAIRLAVNSTQTTRRVHHQLHRQHVLQHGLLPVYRPAHQNCATHHHHRYYYNGFSYKCGPQQHSSHHHPNYRPPFPSPKLPFATIAETLTSHLFSSTPLPLDLAHYTPILLAFTAGAVVGTGIYTYIHRYKISRAKVKLAIFHMVHWLENLPNIKQRFANPKELIAFVQKEVDEMVKEYGQLSKSEGKETVKAVKRTIWGYVDEKIRENEAKRIRTNEAKQEKKSKRRKVRAKRKTERADEIKAEMPSSPPRDVRDGGAPTMSQAAVGEYAVSSSVLEDEDVKMTGYDSHTPAPTQESELPTIPNRVFEDLTQMPMSTLDRNPFNYPSDSSSPESIGDVETLAPSAIQGRSTYKYAPSSSGSFPERVEDAAIPTPSTPDQNPYNYPSDPSSPEAVEEAATPVLSSAQGRSTYKYPSSSPSSPSSSAKDSLPPNFARPSNPTPSRGRAQVYEYDDTPRPKTSHGLSYPELKEEEDDDDDDDDDDEQEDEEDNEADDGKGNVPATRQQGTPTPTRNQTSSNQRNHTPRQNSFKGFSKYLLNNSILRRAPKSTELLPSVQPAQTETSTKAVRPTIQFPAPYSDTLLCTLPEGISPQQSPPEGTTQYRAAGTKKMYREIEQGRSLRRGIRNFFGMKNPENEEEAKSSTPIASPAAQEV</sequence>
<dbReference type="Pfam" id="PF08325">
    <property type="entry name" value="WLM"/>
    <property type="match status" value="1"/>
</dbReference>
<evidence type="ECO:0000256" key="1">
    <source>
        <dbReference type="SAM" id="MobiDB-lite"/>
    </source>
</evidence>
<feature type="compositionally biased region" description="Low complexity" evidence="1">
    <location>
        <begin position="738"/>
        <end position="749"/>
    </location>
</feature>
<evidence type="ECO:0000313" key="4">
    <source>
        <dbReference type="EMBL" id="EDU46799.1"/>
    </source>
</evidence>
<feature type="compositionally biased region" description="Low complexity" evidence="1">
    <location>
        <begin position="772"/>
        <end position="782"/>
    </location>
</feature>
<reference evidence="5" key="1">
    <citation type="journal article" date="2013" name="G3 (Bethesda)">
        <title>Comparative genomics of a plant-pathogenic fungus, Pyrenophora tritici-repentis, reveals transduplication and the impact of repeat elements on pathogenicity and population divergence.</title>
        <authorList>
            <person name="Manning V.A."/>
            <person name="Pandelova I."/>
            <person name="Dhillon B."/>
            <person name="Wilhelm L.J."/>
            <person name="Goodwin S.B."/>
            <person name="Berlin A.M."/>
            <person name="Figueroa M."/>
            <person name="Freitag M."/>
            <person name="Hane J.K."/>
            <person name="Henrissat B."/>
            <person name="Holman W.H."/>
            <person name="Kodira C.D."/>
            <person name="Martin J."/>
            <person name="Oliver R.P."/>
            <person name="Robbertse B."/>
            <person name="Schackwitz W."/>
            <person name="Schwartz D.C."/>
            <person name="Spatafora J.W."/>
            <person name="Turgeon B.G."/>
            <person name="Yandava C."/>
            <person name="Young S."/>
            <person name="Zhou S."/>
            <person name="Zeng Q."/>
            <person name="Grigoriev I.V."/>
            <person name="Ma L.-J."/>
            <person name="Ciuffetti L.M."/>
        </authorList>
    </citation>
    <scope>NUCLEOTIDE SEQUENCE [LARGE SCALE GENOMIC DNA]</scope>
    <source>
        <strain evidence="5">Pt-1C-BFP</strain>
    </source>
</reference>
<dbReference type="OrthoDB" id="49605at2759"/>
<dbReference type="Gene3D" id="3.10.20.90">
    <property type="entry name" value="Phosphatidylinositol 3-kinase Catalytic Subunit, Chain A, domain 1"/>
    <property type="match status" value="1"/>
</dbReference>
<proteinExistence type="predicted"/>
<dbReference type="PANTHER" id="PTHR47795:SF1">
    <property type="entry name" value="DNA-DEPENDENT METALLOPROTEASE WSS1 HOMOLOG 2"/>
    <property type="match status" value="1"/>
</dbReference>
<dbReference type="MEROPS" id="M80.A04"/>
<feature type="compositionally biased region" description="Polar residues" evidence="1">
    <location>
        <begin position="859"/>
        <end position="892"/>
    </location>
</feature>
<gene>
    <name evidence="4" type="ORF">PTRG_03961</name>
</gene>
<dbReference type="HOGENOM" id="CLU_297729_0_0_1"/>
<keyword evidence="4" id="KW-0645">Protease</keyword>
<feature type="compositionally biased region" description="Basic residues" evidence="1">
    <location>
        <begin position="580"/>
        <end position="593"/>
    </location>
</feature>
<feature type="region of interest" description="Disordered" evidence="1">
    <location>
        <begin position="104"/>
        <end position="129"/>
    </location>
</feature>
<feature type="compositionally biased region" description="Acidic residues" evidence="1">
    <location>
        <begin position="827"/>
        <end position="850"/>
    </location>
</feature>
<dbReference type="PROSITE" id="PS50053">
    <property type="entry name" value="UBIQUITIN_2"/>
    <property type="match status" value="1"/>
</dbReference>
<dbReference type="InParanoid" id="B2W0H6"/>
<feature type="compositionally biased region" description="Polar residues" evidence="1">
    <location>
        <begin position="759"/>
        <end position="771"/>
    </location>
</feature>
<feature type="region of interest" description="Disordered" evidence="1">
    <location>
        <begin position="571"/>
        <end position="617"/>
    </location>
</feature>
<dbReference type="GO" id="GO:0008237">
    <property type="term" value="F:metallopeptidase activity"/>
    <property type="evidence" value="ECO:0007669"/>
    <property type="project" value="UniProtKB-KW"/>
</dbReference>
<feature type="compositionally biased region" description="Polar residues" evidence="1">
    <location>
        <begin position="671"/>
        <end position="691"/>
    </location>
</feature>
<dbReference type="EMBL" id="DS231617">
    <property type="protein sequence ID" value="EDU46799.1"/>
    <property type="molecule type" value="Genomic_DNA"/>
</dbReference>
<name>B2W0H6_PYRTR</name>
<dbReference type="SUPFAM" id="SSF54236">
    <property type="entry name" value="Ubiquitin-like"/>
    <property type="match status" value="1"/>
</dbReference>
<dbReference type="InterPro" id="IPR029071">
    <property type="entry name" value="Ubiquitin-like_domsf"/>
</dbReference>
<dbReference type="GO" id="GO:0070628">
    <property type="term" value="F:proteasome binding"/>
    <property type="evidence" value="ECO:0007669"/>
    <property type="project" value="TreeGrafter"/>
</dbReference>
<keyword evidence="4" id="KW-0378">Hydrolase</keyword>
<dbReference type="PROSITE" id="PS51397">
    <property type="entry name" value="WLM"/>
    <property type="match status" value="1"/>
</dbReference>